<evidence type="ECO:0000313" key="2">
    <source>
        <dbReference type="Proteomes" id="UP000004995"/>
    </source>
</evidence>
<dbReference type="Gramene" id="KQL01006">
    <property type="protein sequence ID" value="KQL01006"/>
    <property type="gene ID" value="SETIT_016041mg"/>
</dbReference>
<evidence type="ECO:0000313" key="1">
    <source>
        <dbReference type="EnsemblPlants" id="KQL01006"/>
    </source>
</evidence>
<dbReference type="EMBL" id="AGNK02003597">
    <property type="status" value="NOT_ANNOTATED_CDS"/>
    <property type="molecule type" value="Genomic_DNA"/>
</dbReference>
<name>K3YP49_SETIT</name>
<protein>
    <submittedName>
        <fullName evidence="1">Uncharacterized protein</fullName>
    </submittedName>
</protein>
<keyword evidence="2" id="KW-1185">Reference proteome</keyword>
<dbReference type="HOGENOM" id="CLU_3176353_0_0_1"/>
<reference evidence="1" key="2">
    <citation type="submission" date="2018-08" db="UniProtKB">
        <authorList>
            <consortium name="EnsemblPlants"/>
        </authorList>
    </citation>
    <scope>IDENTIFICATION</scope>
    <source>
        <strain evidence="1">Yugu1</strain>
    </source>
</reference>
<proteinExistence type="predicted"/>
<organism evidence="1 2">
    <name type="scientific">Setaria italica</name>
    <name type="common">Foxtail millet</name>
    <name type="synonym">Panicum italicum</name>
    <dbReference type="NCBI Taxonomy" id="4555"/>
    <lineage>
        <taxon>Eukaryota</taxon>
        <taxon>Viridiplantae</taxon>
        <taxon>Streptophyta</taxon>
        <taxon>Embryophyta</taxon>
        <taxon>Tracheophyta</taxon>
        <taxon>Spermatophyta</taxon>
        <taxon>Magnoliopsida</taxon>
        <taxon>Liliopsida</taxon>
        <taxon>Poales</taxon>
        <taxon>Poaceae</taxon>
        <taxon>PACMAD clade</taxon>
        <taxon>Panicoideae</taxon>
        <taxon>Panicodae</taxon>
        <taxon>Paniceae</taxon>
        <taxon>Cenchrinae</taxon>
        <taxon>Setaria</taxon>
    </lineage>
</organism>
<dbReference type="InParanoid" id="K3YP49"/>
<sequence length="47" mass="5523">MRFHSSRVKLMIAYLHFTSLCNTHGNQLLCKDSRQHVMKATPRLHNT</sequence>
<accession>K3YP49</accession>
<dbReference type="EnsemblPlants" id="KQL01006">
    <property type="protein sequence ID" value="KQL01006"/>
    <property type="gene ID" value="SETIT_016041mg"/>
</dbReference>
<dbReference type="Proteomes" id="UP000004995">
    <property type="component" value="Unassembled WGS sequence"/>
</dbReference>
<reference evidence="2" key="1">
    <citation type="journal article" date="2012" name="Nat. Biotechnol.">
        <title>Reference genome sequence of the model plant Setaria.</title>
        <authorList>
            <person name="Bennetzen J.L."/>
            <person name="Schmutz J."/>
            <person name="Wang H."/>
            <person name="Percifield R."/>
            <person name="Hawkins J."/>
            <person name="Pontaroli A.C."/>
            <person name="Estep M."/>
            <person name="Feng L."/>
            <person name="Vaughn J.N."/>
            <person name="Grimwood J."/>
            <person name="Jenkins J."/>
            <person name="Barry K."/>
            <person name="Lindquist E."/>
            <person name="Hellsten U."/>
            <person name="Deshpande S."/>
            <person name="Wang X."/>
            <person name="Wu X."/>
            <person name="Mitros T."/>
            <person name="Triplett J."/>
            <person name="Yang X."/>
            <person name="Ye C.Y."/>
            <person name="Mauro-Herrera M."/>
            <person name="Wang L."/>
            <person name="Li P."/>
            <person name="Sharma M."/>
            <person name="Sharma R."/>
            <person name="Ronald P.C."/>
            <person name="Panaud O."/>
            <person name="Kellogg E.A."/>
            <person name="Brutnell T.P."/>
            <person name="Doust A.N."/>
            <person name="Tuskan G.A."/>
            <person name="Rokhsar D."/>
            <person name="Devos K.M."/>
        </authorList>
    </citation>
    <scope>NUCLEOTIDE SEQUENCE [LARGE SCALE GENOMIC DNA]</scope>
    <source>
        <strain evidence="2">cv. Yugu1</strain>
    </source>
</reference>
<dbReference type="AlphaFoldDB" id="K3YP49"/>